<dbReference type="EMBL" id="CP000573">
    <property type="protein sequence ID" value="ABN94237.1"/>
    <property type="molecule type" value="Genomic_DNA"/>
</dbReference>
<dbReference type="AlphaFoldDB" id="A3P5Y0"/>
<evidence type="ECO:0000313" key="1">
    <source>
        <dbReference type="EMBL" id="ABN94237.1"/>
    </source>
</evidence>
<reference evidence="2" key="1">
    <citation type="submission" date="2007-02" db="EMBL/GenBank/DDBJ databases">
        <authorList>
            <person name="DeShazer D."/>
            <person name="Woods D.E."/>
            <person name="Nierman W.C."/>
        </authorList>
    </citation>
    <scope>NUCLEOTIDE SEQUENCE [LARGE SCALE GENOMIC DNA]</scope>
    <source>
        <strain evidence="2">1106a</strain>
    </source>
</reference>
<gene>
    <name evidence="1" type="ordered locus">BURPS1106A_A1706</name>
</gene>
<organism evidence="1 2">
    <name type="scientific">Burkholderia pseudomallei (strain 1106a)</name>
    <dbReference type="NCBI Taxonomy" id="357348"/>
    <lineage>
        <taxon>Bacteria</taxon>
        <taxon>Pseudomonadati</taxon>
        <taxon>Pseudomonadota</taxon>
        <taxon>Betaproteobacteria</taxon>
        <taxon>Burkholderiales</taxon>
        <taxon>Burkholderiaceae</taxon>
        <taxon>Burkholderia</taxon>
        <taxon>pseudomallei group</taxon>
    </lineage>
</organism>
<evidence type="ECO:0000313" key="2">
    <source>
        <dbReference type="Proteomes" id="UP000006738"/>
    </source>
</evidence>
<dbReference type="KEGG" id="bpl:BURPS1106A_A1706"/>
<proteinExistence type="predicted"/>
<dbReference type="Proteomes" id="UP000006738">
    <property type="component" value="Chromosome II"/>
</dbReference>
<dbReference type="HOGENOM" id="CLU_3248368_0_0_4"/>
<accession>A3P5Y0</accession>
<name>A3P5Y0_BURP0</name>
<protein>
    <submittedName>
        <fullName evidence="1">Uncharacterized protein</fullName>
    </submittedName>
</protein>
<sequence>MDRSAPAQRRRPMRVSAAAFAIPGCAPSRPACSISTQDFASP</sequence>